<evidence type="ECO:0000313" key="3">
    <source>
        <dbReference type="EMBL" id="ETO17801.1"/>
    </source>
</evidence>
<dbReference type="PANTHER" id="PTHR22762:SF133">
    <property type="entry name" value="P-TYPE DOMAIN-CONTAINING PROTEIN"/>
    <property type="match status" value="1"/>
</dbReference>
<dbReference type="GO" id="GO:0004558">
    <property type="term" value="F:alpha-1,4-glucosidase activity"/>
    <property type="evidence" value="ECO:0007669"/>
    <property type="project" value="TreeGrafter"/>
</dbReference>
<evidence type="ECO:0000259" key="2">
    <source>
        <dbReference type="Pfam" id="PF21365"/>
    </source>
</evidence>
<dbReference type="Proteomes" id="UP000023152">
    <property type="component" value="Unassembled WGS sequence"/>
</dbReference>
<keyword evidence="1" id="KW-1133">Transmembrane helix</keyword>
<comment type="caution">
    <text evidence="3">The sequence shown here is derived from an EMBL/GenBank/DDBJ whole genome shotgun (WGS) entry which is preliminary data.</text>
</comment>
<reference evidence="3 4" key="1">
    <citation type="journal article" date="2013" name="Curr. Biol.">
        <title>The Genome of the Foraminiferan Reticulomyxa filosa.</title>
        <authorList>
            <person name="Glockner G."/>
            <person name="Hulsmann N."/>
            <person name="Schleicher M."/>
            <person name="Noegel A.A."/>
            <person name="Eichinger L."/>
            <person name="Gallinger C."/>
            <person name="Pawlowski J."/>
            <person name="Sierra R."/>
            <person name="Euteneuer U."/>
            <person name="Pillet L."/>
            <person name="Moustafa A."/>
            <person name="Platzer M."/>
            <person name="Groth M."/>
            <person name="Szafranski K."/>
            <person name="Schliwa M."/>
        </authorList>
    </citation>
    <scope>NUCLEOTIDE SEQUENCE [LARGE SCALE GENOMIC DNA]</scope>
</reference>
<dbReference type="InterPro" id="IPR048395">
    <property type="entry name" value="Glyco_hydro_31_C"/>
</dbReference>
<dbReference type="AlphaFoldDB" id="X6MVY9"/>
<dbReference type="OrthoDB" id="1334205at2759"/>
<sequence length="144" mass="16698">MYQSHRYGELVINSIWLLDDWRSICLKDKACMSIESQFLWGRALLVSPALSANQTQVKAFFPAINSQGKEERWFEFSTGEEVAVFGESENQWQTLDAPLDYLPLHVRGGFILPMQAPQNRTSPYGLSFLLLLFCVYVCFFFFFF</sequence>
<keyword evidence="1" id="KW-0472">Membrane</keyword>
<feature type="domain" description="Glycosyl hydrolase family 31 C-terminal" evidence="2">
    <location>
        <begin position="27"/>
        <end position="112"/>
    </location>
</feature>
<evidence type="ECO:0000256" key="1">
    <source>
        <dbReference type="SAM" id="Phobius"/>
    </source>
</evidence>
<keyword evidence="1" id="KW-0812">Transmembrane</keyword>
<dbReference type="SUPFAM" id="SSF51011">
    <property type="entry name" value="Glycosyl hydrolase domain"/>
    <property type="match status" value="1"/>
</dbReference>
<feature type="transmembrane region" description="Helical" evidence="1">
    <location>
        <begin position="124"/>
        <end position="143"/>
    </location>
</feature>
<accession>X6MVY9</accession>
<dbReference type="Gene3D" id="2.60.40.1180">
    <property type="entry name" value="Golgi alpha-mannosidase II"/>
    <property type="match status" value="1"/>
</dbReference>
<protein>
    <recommendedName>
        <fullName evidence="2">Glycosyl hydrolase family 31 C-terminal domain-containing protein</fullName>
    </recommendedName>
</protein>
<gene>
    <name evidence="3" type="ORF">RFI_19512</name>
</gene>
<dbReference type="Pfam" id="PF21365">
    <property type="entry name" value="Glyco_hydro_31_3rd"/>
    <property type="match status" value="1"/>
</dbReference>
<dbReference type="InterPro" id="IPR013780">
    <property type="entry name" value="Glyco_hydro_b"/>
</dbReference>
<keyword evidence="4" id="KW-1185">Reference proteome</keyword>
<dbReference type="PANTHER" id="PTHR22762">
    <property type="entry name" value="ALPHA-GLUCOSIDASE"/>
    <property type="match status" value="1"/>
</dbReference>
<dbReference type="EMBL" id="ASPP01015968">
    <property type="protein sequence ID" value="ETO17801.1"/>
    <property type="molecule type" value="Genomic_DNA"/>
</dbReference>
<proteinExistence type="predicted"/>
<name>X6MVY9_RETFI</name>
<organism evidence="3 4">
    <name type="scientific">Reticulomyxa filosa</name>
    <dbReference type="NCBI Taxonomy" id="46433"/>
    <lineage>
        <taxon>Eukaryota</taxon>
        <taxon>Sar</taxon>
        <taxon>Rhizaria</taxon>
        <taxon>Retaria</taxon>
        <taxon>Foraminifera</taxon>
        <taxon>Monothalamids</taxon>
        <taxon>Reticulomyxidae</taxon>
        <taxon>Reticulomyxa</taxon>
    </lineage>
</organism>
<evidence type="ECO:0000313" key="4">
    <source>
        <dbReference type="Proteomes" id="UP000023152"/>
    </source>
</evidence>